<dbReference type="AlphaFoldDB" id="A0A7T6XRP2"/>
<dbReference type="RefSeq" id="XP_065957521.1">
    <property type="nucleotide sequence ID" value="XM_066099794.1"/>
</dbReference>
<dbReference type="Pfam" id="PF07690">
    <property type="entry name" value="MFS_1"/>
    <property type="match status" value="1"/>
</dbReference>
<feature type="transmembrane region" description="Helical" evidence="5">
    <location>
        <begin position="289"/>
        <end position="310"/>
    </location>
</feature>
<evidence type="ECO:0000256" key="2">
    <source>
        <dbReference type="ARBA" id="ARBA00022692"/>
    </source>
</evidence>
<dbReference type="EMBL" id="CP060777">
    <property type="protein sequence ID" value="QQK46173.1"/>
    <property type="molecule type" value="Genomic_DNA"/>
</dbReference>
<dbReference type="PANTHER" id="PTHR23507:SF1">
    <property type="entry name" value="FI18259P1-RELATED"/>
    <property type="match status" value="1"/>
</dbReference>
<feature type="transmembrane region" description="Helical" evidence="5">
    <location>
        <begin position="229"/>
        <end position="251"/>
    </location>
</feature>
<evidence type="ECO:0000256" key="5">
    <source>
        <dbReference type="SAM" id="Phobius"/>
    </source>
</evidence>
<dbReference type="PANTHER" id="PTHR23507">
    <property type="entry name" value="ZGC:174356"/>
    <property type="match status" value="1"/>
</dbReference>
<comment type="subcellular location">
    <subcellularLocation>
        <location evidence="1">Membrane</location>
        <topology evidence="1">Multi-pass membrane protein</topology>
    </subcellularLocation>
</comment>
<dbReference type="GO" id="GO:0016020">
    <property type="term" value="C:membrane"/>
    <property type="evidence" value="ECO:0007669"/>
    <property type="project" value="UniProtKB-SubCell"/>
</dbReference>
<protein>
    <submittedName>
        <fullName evidence="6">Major facilitator superfamily domain, general substrate transporter</fullName>
    </submittedName>
</protein>
<dbReference type="GO" id="GO:0022857">
    <property type="term" value="F:transmembrane transporter activity"/>
    <property type="evidence" value="ECO:0007669"/>
    <property type="project" value="InterPro"/>
</dbReference>
<dbReference type="Proteomes" id="UP000595662">
    <property type="component" value="Chromosome 4"/>
</dbReference>
<sequence>MPSPRDPTCDEATSLLQESDVSAQSNVVQESVYPRWIITVVLLCGGAVLFDLSNNLGEVAEVALLEDMVCRDYYAKHVVNAVTSAAERCKIEPIQTEIALLNGWRETFETIPAILLAVPYGILADWVGYRPVALLAFFGSAMCSNWSRVVFWFYPILPPRALWFSALWQILGGGPQVVTSLSFSAVATITPAKMRTTVFSQMTAVILATELIAPPVGAALMKKNPWAPFLASSVIAIFSVLWGVLFFPAIYNQAKPASTSGHEQPPVRAWYASEGIQELYEQLSQNKNAALVVVSFFVTLVGTHAFALLLQYISKRFHTSYAEVRSLLSSQTFEPLVNAEQNSFP</sequence>
<name>A0A7T6XRP2_PENDI</name>
<dbReference type="SUPFAM" id="SSF103473">
    <property type="entry name" value="MFS general substrate transporter"/>
    <property type="match status" value="1"/>
</dbReference>
<evidence type="ECO:0000256" key="1">
    <source>
        <dbReference type="ARBA" id="ARBA00004141"/>
    </source>
</evidence>
<keyword evidence="4 5" id="KW-0472">Membrane</keyword>
<dbReference type="GeneID" id="26232832"/>
<evidence type="ECO:0000256" key="3">
    <source>
        <dbReference type="ARBA" id="ARBA00022989"/>
    </source>
</evidence>
<gene>
    <name evidence="6" type="ORF">Pdw03_1071</name>
</gene>
<reference evidence="6 7" key="1">
    <citation type="submission" date="2020-08" db="EMBL/GenBank/DDBJ databases">
        <title>The completed genome sequence of the pathogenic ascomycete fungus Penicillium digitatum.</title>
        <authorList>
            <person name="Wang M."/>
        </authorList>
    </citation>
    <scope>NUCLEOTIDE SEQUENCE [LARGE SCALE GENOMIC DNA]</scope>
    <source>
        <strain evidence="6 7">PdW03</strain>
    </source>
</reference>
<dbReference type="Gene3D" id="1.20.1250.20">
    <property type="entry name" value="MFS general substrate transporter like domains"/>
    <property type="match status" value="1"/>
</dbReference>
<evidence type="ECO:0000313" key="6">
    <source>
        <dbReference type="EMBL" id="QQK46173.1"/>
    </source>
</evidence>
<evidence type="ECO:0000313" key="7">
    <source>
        <dbReference type="Proteomes" id="UP000595662"/>
    </source>
</evidence>
<keyword evidence="3 5" id="KW-1133">Transmembrane helix</keyword>
<dbReference type="InterPro" id="IPR036259">
    <property type="entry name" value="MFS_trans_sf"/>
</dbReference>
<keyword evidence="2 5" id="KW-0812">Transmembrane</keyword>
<proteinExistence type="predicted"/>
<organism evidence="6 7">
    <name type="scientific">Penicillium digitatum</name>
    <name type="common">Green mold</name>
    <dbReference type="NCBI Taxonomy" id="36651"/>
    <lineage>
        <taxon>Eukaryota</taxon>
        <taxon>Fungi</taxon>
        <taxon>Dikarya</taxon>
        <taxon>Ascomycota</taxon>
        <taxon>Pezizomycotina</taxon>
        <taxon>Eurotiomycetes</taxon>
        <taxon>Eurotiomycetidae</taxon>
        <taxon>Eurotiales</taxon>
        <taxon>Aspergillaceae</taxon>
        <taxon>Penicillium</taxon>
    </lineage>
</organism>
<dbReference type="InterPro" id="IPR011701">
    <property type="entry name" value="MFS"/>
</dbReference>
<feature type="transmembrane region" description="Helical" evidence="5">
    <location>
        <begin position="134"/>
        <end position="154"/>
    </location>
</feature>
<dbReference type="VEuPathDB" id="FungiDB:PDIP_45140"/>
<feature type="transmembrane region" description="Helical" evidence="5">
    <location>
        <begin position="166"/>
        <end position="189"/>
    </location>
</feature>
<evidence type="ECO:0000256" key="4">
    <source>
        <dbReference type="ARBA" id="ARBA00023136"/>
    </source>
</evidence>
<accession>A0A7T6XRP2</accession>